<dbReference type="EMBL" id="JACXAE010000086">
    <property type="protein sequence ID" value="MBD2776056.1"/>
    <property type="molecule type" value="Genomic_DNA"/>
</dbReference>
<sequence>MPEDKPKTEDSIDKVTLPDILPNLPILSSKPQAWNGIIIEHHRQPSFEIPEHCLPQHLIAIQVGSPIKVENVVNGRFQSGYSVSGDLSVIPAHLPNWERWYGIAEYIALRLEPELVVKATEQSLEANHVEIIPHLRIRDPLIQQMGLALLAEVKDGVAMSRLYVESMATTLAVHLLRHYSALPTIKKYTDGLPPSKLRLAIEYINDNLSRDLTLAELAAVVKLSPNYFISLFKRSTGLSPHQYVLKCRIEWAKALLAENKLSIIEVCDRVGFQNHSHFTTVFRRLMGTTPRAYREQTKF</sequence>
<evidence type="ECO:0000259" key="4">
    <source>
        <dbReference type="PROSITE" id="PS01124"/>
    </source>
</evidence>
<comment type="caution">
    <text evidence="5">The sequence shown here is derived from an EMBL/GenBank/DDBJ whole genome shotgun (WGS) entry which is preliminary data.</text>
</comment>
<feature type="domain" description="HTH araC/xylS-type" evidence="4">
    <location>
        <begin position="198"/>
        <end position="296"/>
    </location>
</feature>
<dbReference type="PRINTS" id="PR00032">
    <property type="entry name" value="HTHARAC"/>
</dbReference>
<evidence type="ECO:0000313" key="5">
    <source>
        <dbReference type="EMBL" id="MBD2776056.1"/>
    </source>
</evidence>
<proteinExistence type="predicted"/>
<organism evidence="5 6">
    <name type="scientific">Iningainema tapete BLCC-T55</name>
    <dbReference type="NCBI Taxonomy" id="2748662"/>
    <lineage>
        <taxon>Bacteria</taxon>
        <taxon>Bacillati</taxon>
        <taxon>Cyanobacteriota</taxon>
        <taxon>Cyanophyceae</taxon>
        <taxon>Nostocales</taxon>
        <taxon>Scytonemataceae</taxon>
        <taxon>Iningainema tapete</taxon>
    </lineage>
</organism>
<dbReference type="SMART" id="SM00342">
    <property type="entry name" value="HTH_ARAC"/>
    <property type="match status" value="1"/>
</dbReference>
<dbReference type="GO" id="GO:0003700">
    <property type="term" value="F:DNA-binding transcription factor activity"/>
    <property type="evidence" value="ECO:0007669"/>
    <property type="project" value="InterPro"/>
</dbReference>
<dbReference type="InterPro" id="IPR050204">
    <property type="entry name" value="AraC_XylS_family_regulators"/>
</dbReference>
<dbReference type="SUPFAM" id="SSF46689">
    <property type="entry name" value="Homeodomain-like"/>
    <property type="match status" value="2"/>
</dbReference>
<evidence type="ECO:0000256" key="3">
    <source>
        <dbReference type="ARBA" id="ARBA00023163"/>
    </source>
</evidence>
<dbReference type="InterPro" id="IPR018062">
    <property type="entry name" value="HTH_AraC-typ_CS"/>
</dbReference>
<dbReference type="GO" id="GO:0043565">
    <property type="term" value="F:sequence-specific DNA binding"/>
    <property type="evidence" value="ECO:0007669"/>
    <property type="project" value="InterPro"/>
</dbReference>
<keyword evidence="1" id="KW-0805">Transcription regulation</keyword>
<gene>
    <name evidence="5" type="ORF">ICL16_29345</name>
</gene>
<dbReference type="AlphaFoldDB" id="A0A8J7C9K7"/>
<keyword evidence="6" id="KW-1185">Reference proteome</keyword>
<dbReference type="InterPro" id="IPR018060">
    <property type="entry name" value="HTH_AraC"/>
</dbReference>
<dbReference type="PROSITE" id="PS00041">
    <property type="entry name" value="HTH_ARAC_FAMILY_1"/>
    <property type="match status" value="1"/>
</dbReference>
<keyword evidence="2" id="KW-0238">DNA-binding</keyword>
<dbReference type="Proteomes" id="UP000629098">
    <property type="component" value="Unassembled WGS sequence"/>
</dbReference>
<dbReference type="InterPro" id="IPR020449">
    <property type="entry name" value="Tscrpt_reg_AraC-type_HTH"/>
</dbReference>
<accession>A0A8J7C9K7</accession>
<dbReference type="Pfam" id="PF12833">
    <property type="entry name" value="HTH_18"/>
    <property type="match status" value="1"/>
</dbReference>
<dbReference type="PROSITE" id="PS01124">
    <property type="entry name" value="HTH_ARAC_FAMILY_2"/>
    <property type="match status" value="1"/>
</dbReference>
<dbReference type="RefSeq" id="WP_190835107.1">
    <property type="nucleotide sequence ID" value="NZ_CAWPPI010000086.1"/>
</dbReference>
<name>A0A8J7C9K7_9CYAN</name>
<evidence type="ECO:0000256" key="2">
    <source>
        <dbReference type="ARBA" id="ARBA00023125"/>
    </source>
</evidence>
<dbReference type="PANTHER" id="PTHR46796:SF6">
    <property type="entry name" value="ARAC SUBFAMILY"/>
    <property type="match status" value="1"/>
</dbReference>
<dbReference type="Gene3D" id="1.10.10.60">
    <property type="entry name" value="Homeodomain-like"/>
    <property type="match status" value="2"/>
</dbReference>
<reference evidence="5" key="1">
    <citation type="submission" date="2020-09" db="EMBL/GenBank/DDBJ databases">
        <title>Iningainema tapete sp. nov. (Scytonemataceae, Cyanobacteria) from greenhouses in central Florida (USA) produces two types of nodularin with biosynthetic potential for microcystin-LR and anabaenopeptins.</title>
        <authorList>
            <person name="Berthold D.E."/>
            <person name="Lefler F.W."/>
            <person name="Huang I.-S."/>
            <person name="Abdulla H."/>
            <person name="Zimba P.V."/>
            <person name="Laughinghouse H.D. IV."/>
        </authorList>
    </citation>
    <scope>NUCLEOTIDE SEQUENCE</scope>
    <source>
        <strain evidence="5">BLCCT55</strain>
    </source>
</reference>
<evidence type="ECO:0000313" key="6">
    <source>
        <dbReference type="Proteomes" id="UP000629098"/>
    </source>
</evidence>
<dbReference type="InterPro" id="IPR009057">
    <property type="entry name" value="Homeodomain-like_sf"/>
</dbReference>
<protein>
    <submittedName>
        <fullName evidence="5">Helix-turn-helix transcriptional regulator</fullName>
    </submittedName>
</protein>
<keyword evidence="3" id="KW-0804">Transcription</keyword>
<dbReference type="PANTHER" id="PTHR46796">
    <property type="entry name" value="HTH-TYPE TRANSCRIPTIONAL ACTIVATOR RHAS-RELATED"/>
    <property type="match status" value="1"/>
</dbReference>
<evidence type="ECO:0000256" key="1">
    <source>
        <dbReference type="ARBA" id="ARBA00023015"/>
    </source>
</evidence>